<proteinExistence type="predicted"/>
<dbReference type="AlphaFoldDB" id="A0AA39S1H4"/>
<evidence type="ECO:0000313" key="2">
    <source>
        <dbReference type="EMBL" id="KAK0582182.1"/>
    </source>
</evidence>
<accession>A0AA39S1H4</accession>
<organism evidence="2 3">
    <name type="scientific">Acer saccharum</name>
    <name type="common">Sugar maple</name>
    <dbReference type="NCBI Taxonomy" id="4024"/>
    <lineage>
        <taxon>Eukaryota</taxon>
        <taxon>Viridiplantae</taxon>
        <taxon>Streptophyta</taxon>
        <taxon>Embryophyta</taxon>
        <taxon>Tracheophyta</taxon>
        <taxon>Spermatophyta</taxon>
        <taxon>Magnoliopsida</taxon>
        <taxon>eudicotyledons</taxon>
        <taxon>Gunneridae</taxon>
        <taxon>Pentapetalae</taxon>
        <taxon>rosids</taxon>
        <taxon>malvids</taxon>
        <taxon>Sapindales</taxon>
        <taxon>Sapindaceae</taxon>
        <taxon>Hippocastanoideae</taxon>
        <taxon>Acereae</taxon>
        <taxon>Acer</taxon>
    </lineage>
</organism>
<comment type="caution">
    <text evidence="2">The sequence shown here is derived from an EMBL/GenBank/DDBJ whole genome shotgun (WGS) entry which is preliminary data.</text>
</comment>
<dbReference type="Proteomes" id="UP001168877">
    <property type="component" value="Unassembled WGS sequence"/>
</dbReference>
<evidence type="ECO:0000313" key="3">
    <source>
        <dbReference type="Proteomes" id="UP001168877"/>
    </source>
</evidence>
<evidence type="ECO:0000256" key="1">
    <source>
        <dbReference type="SAM" id="MobiDB-lite"/>
    </source>
</evidence>
<reference evidence="2" key="2">
    <citation type="submission" date="2023-06" db="EMBL/GenBank/DDBJ databases">
        <authorList>
            <person name="Swenson N.G."/>
            <person name="Wegrzyn J.L."/>
            <person name="Mcevoy S.L."/>
        </authorList>
    </citation>
    <scope>NUCLEOTIDE SEQUENCE</scope>
    <source>
        <strain evidence="2">NS2018</strain>
        <tissue evidence="2">Leaf</tissue>
    </source>
</reference>
<feature type="region of interest" description="Disordered" evidence="1">
    <location>
        <begin position="60"/>
        <end position="112"/>
    </location>
</feature>
<feature type="region of interest" description="Disordered" evidence="1">
    <location>
        <begin position="1"/>
        <end position="46"/>
    </location>
</feature>
<keyword evidence="3" id="KW-1185">Reference proteome</keyword>
<sequence>MDEEISKVVEEGAARGLLSSKGDEIENDNTGPFGPACRTGPAVSPPPMIRRIHVPWRAGPADRHPVARQLRSPPTCRTWSATRPRRTGPDPAQAPWQTIRTGPLGPGPFLQH</sequence>
<name>A0AA39S1H4_ACESA</name>
<feature type="compositionally biased region" description="Basic and acidic residues" evidence="1">
    <location>
        <begin position="1"/>
        <end position="13"/>
    </location>
</feature>
<reference evidence="2" key="1">
    <citation type="journal article" date="2022" name="Plant J.">
        <title>Strategies of tolerance reflected in two North American maple genomes.</title>
        <authorList>
            <person name="McEvoy S.L."/>
            <person name="Sezen U.U."/>
            <person name="Trouern-Trend A."/>
            <person name="McMahon S.M."/>
            <person name="Schaberg P.G."/>
            <person name="Yang J."/>
            <person name="Wegrzyn J.L."/>
            <person name="Swenson N.G."/>
        </authorList>
    </citation>
    <scope>NUCLEOTIDE SEQUENCE</scope>
    <source>
        <strain evidence="2">NS2018</strain>
    </source>
</reference>
<protein>
    <submittedName>
        <fullName evidence="2">Uncharacterized protein</fullName>
    </submittedName>
</protein>
<dbReference type="EMBL" id="JAUESC010000384">
    <property type="protein sequence ID" value="KAK0582182.1"/>
    <property type="molecule type" value="Genomic_DNA"/>
</dbReference>
<gene>
    <name evidence="2" type="ORF">LWI29_022463</name>
</gene>